<dbReference type="SUPFAM" id="SSF143517">
    <property type="entry name" value="TRCF domain-like"/>
    <property type="match status" value="1"/>
</dbReference>
<dbReference type="EMBL" id="PJVH01000015">
    <property type="protein sequence ID" value="RXU89183.1"/>
    <property type="molecule type" value="Genomic_DNA"/>
</dbReference>
<dbReference type="STRING" id="1352.AL014_13525"/>
<evidence type="ECO:0000313" key="16">
    <source>
        <dbReference type="EMBL" id="KAB7577838.1"/>
    </source>
</evidence>
<comment type="caution">
    <text evidence="17">The sequence shown here is derived from an EMBL/GenBank/DDBJ whole genome shotgun (WGS) entry which is preliminary data.</text>
</comment>
<evidence type="ECO:0000256" key="13">
    <source>
        <dbReference type="HAMAP-Rule" id="MF_00969"/>
    </source>
</evidence>
<dbReference type="InterPro" id="IPR011545">
    <property type="entry name" value="DEAD/DEAH_box_helicase_dom"/>
</dbReference>
<dbReference type="PANTHER" id="PTHR47964:SF1">
    <property type="entry name" value="ATP-DEPENDENT DNA HELICASE HOMOLOG RECG, CHLOROPLASTIC"/>
    <property type="match status" value="1"/>
</dbReference>
<dbReference type="SUPFAM" id="SSF52540">
    <property type="entry name" value="P-loop containing nucleoside triphosphate hydrolases"/>
    <property type="match status" value="4"/>
</dbReference>
<evidence type="ECO:0000313" key="17">
    <source>
        <dbReference type="EMBL" id="KWX17822.1"/>
    </source>
</evidence>
<dbReference type="FunFam" id="3.40.50.300:FF:000546">
    <property type="entry name" value="Transcription-repair-coupling factor"/>
    <property type="match status" value="1"/>
</dbReference>
<keyword evidence="2 13" id="KW-0963">Cytoplasm</keyword>
<name>A0A132P774_ENTFC</name>
<protein>
    <recommendedName>
        <fullName evidence="12 13">Transcription-repair-coupling factor</fullName>
        <shortName evidence="13">TRCF</shortName>
        <ecNumber evidence="13">3.6.4.-</ecNumber>
    </recommendedName>
</protein>
<gene>
    <name evidence="13 16" type="primary">mfd</name>
    <name evidence="17" type="ORF">AWT83_04630</name>
    <name evidence="21" type="ORF">CYQ77_06160</name>
    <name evidence="20" type="ORF">DKP91_06405</name>
    <name evidence="22" type="ORF">DTPHA_601402</name>
    <name evidence="16" type="ORF">GBM73_11115</name>
    <name evidence="18" type="ORF">KYX88_05825</name>
    <name evidence="19" type="ORF">P6Z85_03110</name>
</gene>
<evidence type="ECO:0000313" key="20">
    <source>
        <dbReference type="EMBL" id="PZM56006.1"/>
    </source>
</evidence>
<evidence type="ECO:0000256" key="8">
    <source>
        <dbReference type="ARBA" id="ARBA00023125"/>
    </source>
</evidence>
<dbReference type="Pfam" id="PF03461">
    <property type="entry name" value="TRCF"/>
    <property type="match status" value="1"/>
</dbReference>
<dbReference type="Gene3D" id="3.40.50.300">
    <property type="entry name" value="P-loop containing nucleotide triphosphate hydrolases"/>
    <property type="match status" value="2"/>
</dbReference>
<dbReference type="PROSITE" id="PS51194">
    <property type="entry name" value="HELICASE_CTER"/>
    <property type="match status" value="1"/>
</dbReference>
<dbReference type="EMBL" id="JAIFOC010000042">
    <property type="protein sequence ID" value="MBX4222364.1"/>
    <property type="molecule type" value="Genomic_DNA"/>
</dbReference>
<dbReference type="GO" id="GO:0005737">
    <property type="term" value="C:cytoplasm"/>
    <property type="evidence" value="ECO:0007669"/>
    <property type="project" value="UniProtKB-SubCell"/>
</dbReference>
<dbReference type="GO" id="GO:0000716">
    <property type="term" value="P:transcription-coupled nucleotide-excision repair, DNA damage recognition"/>
    <property type="evidence" value="ECO:0007669"/>
    <property type="project" value="UniProtKB-UniRule"/>
</dbReference>
<dbReference type="GO" id="GO:0003684">
    <property type="term" value="F:damaged DNA binding"/>
    <property type="evidence" value="ECO:0007669"/>
    <property type="project" value="InterPro"/>
</dbReference>
<dbReference type="Pfam" id="PF00270">
    <property type="entry name" value="DEAD"/>
    <property type="match status" value="1"/>
</dbReference>
<reference evidence="20 25" key="4">
    <citation type="submission" date="2018-05" db="EMBL/GenBank/DDBJ databases">
        <title>Vancomycin-resistant Enterococcus faecium strain from Chelyabinsk, Russia.</title>
        <authorList>
            <person name="Gostev V."/>
            <person name="Goncharov A."/>
            <person name="Kolodzhieva V."/>
            <person name="Suvorov A."/>
            <person name="Sidorenko S."/>
            <person name="Zueva L."/>
        </authorList>
    </citation>
    <scope>NUCLEOTIDE SEQUENCE [LARGE SCALE GENOMIC DNA]</scope>
    <source>
        <strain evidence="20 25">20</strain>
    </source>
</reference>
<dbReference type="RefSeq" id="WP_002287403.1">
    <property type="nucleotide sequence ID" value="NZ_AP019394.1"/>
</dbReference>
<dbReference type="EMBL" id="LRHK01000001">
    <property type="protein sequence ID" value="KWX17822.1"/>
    <property type="molecule type" value="Genomic_DNA"/>
</dbReference>
<dbReference type="InterPro" id="IPR005118">
    <property type="entry name" value="TRCF_C"/>
</dbReference>
<dbReference type="GO" id="GO:0006355">
    <property type="term" value="P:regulation of DNA-templated transcription"/>
    <property type="evidence" value="ECO:0007669"/>
    <property type="project" value="UniProtKB-UniRule"/>
</dbReference>
<evidence type="ECO:0000256" key="9">
    <source>
        <dbReference type="ARBA" id="ARBA00023204"/>
    </source>
</evidence>
<keyword evidence="8 13" id="KW-0238">DNA-binding</keyword>
<dbReference type="SMART" id="SM00490">
    <property type="entry name" value="HELICc"/>
    <property type="match status" value="1"/>
</dbReference>
<evidence type="ECO:0000256" key="3">
    <source>
        <dbReference type="ARBA" id="ARBA00022741"/>
    </source>
</evidence>
<dbReference type="EC" id="3.6.4.-" evidence="13"/>
<evidence type="ECO:0000259" key="15">
    <source>
        <dbReference type="PROSITE" id="PS51194"/>
    </source>
</evidence>
<dbReference type="Proteomes" id="UP000249070">
    <property type="component" value="Unassembled WGS sequence"/>
</dbReference>
<dbReference type="InterPro" id="IPR037235">
    <property type="entry name" value="TRCF-like_C_D7"/>
</dbReference>
<dbReference type="NCBIfam" id="TIGR00580">
    <property type="entry name" value="mfd"/>
    <property type="match status" value="1"/>
</dbReference>
<dbReference type="Proteomes" id="UP000070452">
    <property type="component" value="Unassembled WGS sequence"/>
</dbReference>
<reference evidence="18" key="6">
    <citation type="journal article" date="2022" name="J. Anim. Sci.">
        <title>Whole genome sequence analyses-based assessment of virulence potential and antimicrobial susceptibilities and resistance of Enterococcus faecium strains isolated from commercial swine and cattle probiotic products.</title>
        <authorList>
            <person name="Shridhar P.B."/>
            <person name="Amachawadi R.G."/>
            <person name="Tokach M."/>
            <person name="Patel I."/>
            <person name="Gangiredla J."/>
            <person name="Mammel M."/>
            <person name="Nagaraja T.G."/>
        </authorList>
    </citation>
    <scope>NUCLEOTIDE SEQUENCE</scope>
    <source>
        <strain evidence="18">EF215</strain>
    </source>
</reference>
<dbReference type="InterPro" id="IPR001650">
    <property type="entry name" value="Helicase_C-like"/>
</dbReference>
<dbReference type="CDD" id="cd17991">
    <property type="entry name" value="DEXHc_TRCF"/>
    <property type="match status" value="1"/>
</dbReference>
<evidence type="ECO:0000256" key="10">
    <source>
        <dbReference type="ARBA" id="ARBA00061104"/>
    </source>
</evidence>
<dbReference type="InterPro" id="IPR041471">
    <property type="entry name" value="UvrB_inter"/>
</dbReference>
<dbReference type="GO" id="GO:0003678">
    <property type="term" value="F:DNA helicase activity"/>
    <property type="evidence" value="ECO:0007669"/>
    <property type="project" value="TreeGrafter"/>
</dbReference>
<reference evidence="19" key="7">
    <citation type="submission" date="2023-03" db="EMBL/GenBank/DDBJ databases">
        <authorList>
            <person name="Shen W."/>
            <person name="Cai J."/>
        </authorList>
    </citation>
    <scope>NUCLEOTIDE SEQUENCE</scope>
    <source>
        <strain evidence="19">B1010-2</strain>
    </source>
</reference>
<evidence type="ECO:0000259" key="14">
    <source>
        <dbReference type="PROSITE" id="PS51192"/>
    </source>
</evidence>
<dbReference type="PROSITE" id="PS51192">
    <property type="entry name" value="HELICASE_ATP_BIND_1"/>
    <property type="match status" value="1"/>
</dbReference>
<evidence type="ECO:0000313" key="24">
    <source>
        <dbReference type="Proteomes" id="UP000183509"/>
    </source>
</evidence>
<dbReference type="SMART" id="SM00487">
    <property type="entry name" value="DEXDc"/>
    <property type="match status" value="1"/>
</dbReference>
<keyword evidence="3 13" id="KW-0547">Nucleotide-binding</keyword>
<sequence length="1173" mass="135025">MDIIQLVGKDPQVKEWVSNLEEKMPRQLITGLAGSAKTLLFARAFKKTNKNMIILMPNLYYANQLAEDLQHVIPQDQIHLFPVDEVLSAEMAFSSPEARGERVATLNALQEKKAGIYLLPVASLHKRLPNKKTWLQAQLNWHIGDEIDVENLPRQLTLMGYVREEMVAKPGEFSIRGSIIDIYPLTTTYPVRVELFDVEIDSMRYFEAETQRSIEKTEEIWVSPTSEQVYGPEDLEHGIEQMQKMLEKRLAATTEEADREFLQDYFGQLTSSWQAGVPTEEAKFYSDLLYQESVTILDYFPSNSLLVVDDYQRIMETNREIEREAAEWQTQKISELRVFSEQTFSADIQKIVQKEKFTTTFFSLFQKGMGNLRFQAIHNFQYRTMQQFFGQMPLLKTEMDRWRKQKQTVVIFIPTKDRIRKAEQMLRDEDILVVETEKNALIRGQVQLVEGALQAGFELPQEKIVAITEKEIFQKTTKKQTRRQTVTNAERLKSYNELKAGDYVVHANHGIGKYIGMETLEVDGVHQDYMTILYQNDDKLFIPVTQLNLIQKYVASEAKAPRINKLGGSEWTKTKRKVSSKIEDIADDLIKLYAARESEKGYAFGPDDAYQKEFENAFPYSETDDQLRSAAEIKRDMEKEKPMDRLLVGDVGYGKTEVALRAAFKAIKESKQVAFLVPTTILAQQHYETMLERFEGFPVNIGLLSRFRTRKQQKETIEQLRTGQVDIVVGTHRILSKDIEFSDLGLLIIDEEQRFGVKHKERLKQLRAQVDVLTLTATPIPRTLHMSMLGVRDLSVIETPPANRYPIQTYVMEKNPGAIREAIHREMGRGGQVFYLYNRVETIEQKVEEIQELVPEARIGYAHGQMTEAQLENTLFEFIEGQYDVLVTTTIIETGVDIPNANTLFVENADYMGLSTLYQLRGRVGRSSRVAYAYFMYEQQKILNEVSEKRLQAIKDFTELGSGFKIAMRDLSIRGAGNLLGAQQHGFIDAVGFDMYSQMLSEAVSRKQGKNSQVEKTTVEIDLGVDAYLPETYVADQRQKIEIYKRIRELDSQEMLDELEDDLLDRFGEYPEEVAHLLTIGQIKMDGDRALLETIRKQEAHIVFTLSKVGTKRYSVEQLFEALTATKLKASLGVEKEQMVIRLTIPNQMEEAVWLQEIQKFVKALREQKYLSA</sequence>
<dbReference type="Pfam" id="PF00271">
    <property type="entry name" value="Helicase_C"/>
    <property type="match status" value="1"/>
</dbReference>
<dbReference type="EMBL" id="FKLM01000019">
    <property type="protein sequence ID" value="SAM44409.1"/>
    <property type="molecule type" value="Genomic_DNA"/>
</dbReference>
<evidence type="ECO:0000256" key="2">
    <source>
        <dbReference type="ARBA" id="ARBA00022490"/>
    </source>
</evidence>
<accession>A0A132P774</accession>
<dbReference type="Proteomes" id="UP000289562">
    <property type="component" value="Unassembled WGS sequence"/>
</dbReference>
<evidence type="ECO:0000313" key="25">
    <source>
        <dbReference type="Proteomes" id="UP000249070"/>
    </source>
</evidence>
<dbReference type="PANTHER" id="PTHR47964">
    <property type="entry name" value="ATP-DEPENDENT DNA HELICASE HOMOLOG RECG, CHLOROPLASTIC"/>
    <property type="match status" value="1"/>
</dbReference>
<comment type="subcellular location">
    <subcellularLocation>
        <location evidence="1 13">Cytoplasm</location>
    </subcellularLocation>
</comment>
<evidence type="ECO:0000256" key="4">
    <source>
        <dbReference type="ARBA" id="ARBA00022763"/>
    </source>
</evidence>
<dbReference type="GO" id="GO:0005524">
    <property type="term" value="F:ATP binding"/>
    <property type="evidence" value="ECO:0007669"/>
    <property type="project" value="UniProtKB-UniRule"/>
</dbReference>
<dbReference type="InterPro" id="IPR014001">
    <property type="entry name" value="Helicase_ATP-bd"/>
</dbReference>
<evidence type="ECO:0000256" key="6">
    <source>
        <dbReference type="ARBA" id="ARBA00022806"/>
    </source>
</evidence>
<dbReference type="InterPro" id="IPR004576">
    <property type="entry name" value="Mfd"/>
</dbReference>
<dbReference type="EMBL" id="QHGU01000023">
    <property type="protein sequence ID" value="PZM56006.1"/>
    <property type="molecule type" value="Genomic_DNA"/>
</dbReference>
<dbReference type="OMA" id="WAPPCRE"/>
<feature type="domain" description="Helicase C-terminal" evidence="15">
    <location>
        <begin position="818"/>
        <end position="972"/>
    </location>
</feature>
<dbReference type="PATRIC" id="fig|1352.1358.peg.2546"/>
<evidence type="ECO:0000256" key="7">
    <source>
        <dbReference type="ARBA" id="ARBA00022840"/>
    </source>
</evidence>
<dbReference type="Pfam" id="PF02559">
    <property type="entry name" value="CarD_TRCF_RID"/>
    <property type="match status" value="1"/>
</dbReference>
<comment type="similarity">
    <text evidence="11 13">In the C-terminal section; belongs to the helicase family. RecG subfamily.</text>
</comment>
<dbReference type="EMBL" id="WEFP01000001">
    <property type="protein sequence ID" value="KAB7577838.1"/>
    <property type="molecule type" value="Genomic_DNA"/>
</dbReference>
<keyword evidence="7 13" id="KW-0067">ATP-binding</keyword>
<keyword evidence="6" id="KW-0347">Helicase</keyword>
<evidence type="ECO:0000256" key="1">
    <source>
        <dbReference type="ARBA" id="ARBA00004496"/>
    </source>
</evidence>
<dbReference type="AlphaFoldDB" id="A0A132P774"/>
<dbReference type="InterPro" id="IPR027417">
    <property type="entry name" value="P-loop_NTPase"/>
</dbReference>
<feature type="domain" description="Helicase ATP-binding" evidence="14">
    <location>
        <begin position="636"/>
        <end position="797"/>
    </location>
</feature>
<dbReference type="Proteomes" id="UP000469871">
    <property type="component" value="Unassembled WGS sequence"/>
</dbReference>
<evidence type="ECO:0000313" key="26">
    <source>
        <dbReference type="Proteomes" id="UP000289562"/>
    </source>
</evidence>
<dbReference type="Proteomes" id="UP001260956">
    <property type="component" value="Unassembled WGS sequence"/>
</dbReference>
<dbReference type="EMBL" id="JARPTX010000007">
    <property type="protein sequence ID" value="MDT2369177.1"/>
    <property type="molecule type" value="Genomic_DNA"/>
</dbReference>
<dbReference type="SUPFAM" id="SSF141259">
    <property type="entry name" value="CarD-like"/>
    <property type="match status" value="1"/>
</dbReference>
<keyword evidence="4 13" id="KW-0227">DNA damage</keyword>
<dbReference type="Gene3D" id="3.90.1150.50">
    <property type="entry name" value="Transcription-repair-coupling factor, D7 domain"/>
    <property type="match status" value="1"/>
</dbReference>
<dbReference type="InterPro" id="IPR036101">
    <property type="entry name" value="CarD-like/TRCF_RID_sf"/>
</dbReference>
<evidence type="ECO:0000256" key="11">
    <source>
        <dbReference type="ARBA" id="ARBA00061399"/>
    </source>
</evidence>
<evidence type="ECO:0000313" key="22">
    <source>
        <dbReference type="EMBL" id="SAM44409.1"/>
    </source>
</evidence>
<evidence type="ECO:0000313" key="21">
    <source>
        <dbReference type="EMBL" id="RXU89183.1"/>
    </source>
</evidence>
<dbReference type="Gene3D" id="3.40.50.11180">
    <property type="match status" value="1"/>
</dbReference>
<dbReference type="InterPro" id="IPR047112">
    <property type="entry name" value="RecG/Mfd"/>
</dbReference>
<evidence type="ECO:0000256" key="12">
    <source>
        <dbReference type="ARBA" id="ARBA00070128"/>
    </source>
</evidence>
<reference evidence="16 27" key="5">
    <citation type="submission" date="2019-10" db="EMBL/GenBank/DDBJ databases">
        <title>Evolutionary dynamics of vancomycin-resistant Enterococcus faecium during gastrointestinal tract colonization and bloodstream infection in immunocompromised pediatric patients.</title>
        <authorList>
            <person name="Chilambi G.S."/>
            <person name="Nordstrom H.R."/>
            <person name="Evans D.R."/>
            <person name="Ferrolino J."/>
            <person name="Hayden R.T."/>
            <person name="Maron G.M."/>
            <person name="Vo A.N."/>
            <person name="Gilmore M.S."/>
            <person name="Wolf J."/>
            <person name="Rosch J.W."/>
            <person name="Van Tyne D."/>
        </authorList>
    </citation>
    <scope>NUCLEOTIDE SEQUENCE [LARGE SCALE GENOMIC DNA]</scope>
    <source>
        <strain evidence="16 27">VRECG27</strain>
    </source>
</reference>
<organism evidence="17 23">
    <name type="scientific">Enterococcus faecium</name>
    <name type="common">Streptococcus faecium</name>
    <dbReference type="NCBI Taxonomy" id="1352"/>
    <lineage>
        <taxon>Bacteria</taxon>
        <taxon>Bacillati</taxon>
        <taxon>Bacillota</taxon>
        <taxon>Bacilli</taxon>
        <taxon>Lactobacillales</taxon>
        <taxon>Enterococcaceae</taxon>
        <taxon>Enterococcus</taxon>
    </lineage>
</organism>
<dbReference type="Gene3D" id="2.40.10.170">
    <property type="match status" value="1"/>
</dbReference>
<dbReference type="SMART" id="SM01058">
    <property type="entry name" value="CarD_TRCF"/>
    <property type="match status" value="1"/>
</dbReference>
<comment type="function">
    <text evidence="13">Couples transcription and DNA repair by recognizing RNA polymerase (RNAP) stalled at DNA lesions. Mediates ATP-dependent release of RNAP and its truncated transcript from the DNA, and recruitment of nucleotide excision repair machinery to the damaged site.</text>
</comment>
<evidence type="ECO:0000313" key="23">
    <source>
        <dbReference type="Proteomes" id="UP000070452"/>
    </source>
</evidence>
<dbReference type="GeneID" id="66455498"/>
<dbReference type="Proteomes" id="UP001139644">
    <property type="component" value="Unassembled WGS sequence"/>
</dbReference>
<keyword evidence="5 13" id="KW-0378">Hydrolase</keyword>
<reference evidence="22 24" key="2">
    <citation type="submission" date="2016-04" db="EMBL/GenBank/DDBJ databases">
        <authorList>
            <person name="Millard A."/>
        </authorList>
    </citation>
    <scope>NUCLEOTIDE SEQUENCE [LARGE SCALE GENOMIC DNA]</scope>
    <source>
        <strain evidence="22">Isolate 22</strain>
    </source>
</reference>
<dbReference type="SMART" id="SM00982">
    <property type="entry name" value="TRCF"/>
    <property type="match status" value="1"/>
</dbReference>
<keyword evidence="9 13" id="KW-0234">DNA repair</keyword>
<comment type="similarity">
    <text evidence="10 13">In the N-terminal section; belongs to the UvrB family.</text>
</comment>
<dbReference type="GO" id="GO:0016787">
    <property type="term" value="F:hydrolase activity"/>
    <property type="evidence" value="ECO:0007669"/>
    <property type="project" value="UniProtKB-KW"/>
</dbReference>
<dbReference type="InterPro" id="IPR003711">
    <property type="entry name" value="CarD-like/TRCF_RID"/>
</dbReference>
<evidence type="ECO:0000313" key="27">
    <source>
        <dbReference type="Proteomes" id="UP000469871"/>
    </source>
</evidence>
<evidence type="ECO:0000313" key="18">
    <source>
        <dbReference type="EMBL" id="MBX4222364.1"/>
    </source>
</evidence>
<reference evidence="17 23" key="1">
    <citation type="submission" date="2016-01" db="EMBL/GenBank/DDBJ databases">
        <title>Molecular Mechanisms for transfer of large genomic segments between Enterococcus faecium strains.</title>
        <authorList>
            <person name="Garcia-Solache M.A."/>
            <person name="Lebreton F."/>
            <person name="Mclaughlin R.E."/>
            <person name="Whiteaker J.D."/>
            <person name="Gilmore M.S."/>
            <person name="Rice L.B."/>
        </authorList>
    </citation>
    <scope>NUCLEOTIDE SEQUENCE [LARGE SCALE GENOMIC DNA]</scope>
    <source>
        <strain evidence="17 23">D344RRF x C68</strain>
    </source>
</reference>
<dbReference type="HAMAP" id="MF_00969">
    <property type="entry name" value="TRCF"/>
    <property type="match status" value="1"/>
</dbReference>
<evidence type="ECO:0000256" key="5">
    <source>
        <dbReference type="ARBA" id="ARBA00022801"/>
    </source>
</evidence>
<reference evidence="21 26" key="3">
    <citation type="submission" date="2017-12" db="EMBL/GenBank/DDBJ databases">
        <title>A pool of 800 enterococci isolated from chicken carcass rinse samples from New Zealand.</title>
        <authorList>
            <person name="Zhang J."/>
            <person name="Rogers L."/>
            <person name="Midwinter A."/>
            <person name="French N."/>
        </authorList>
    </citation>
    <scope>NUCLEOTIDE SEQUENCE [LARGE SCALE GENOMIC DNA]</scope>
    <source>
        <strain evidence="21 26">EN697</strain>
    </source>
</reference>
<dbReference type="Gene3D" id="3.30.2060.10">
    <property type="entry name" value="Penicillin-binding protein 1b domain"/>
    <property type="match status" value="1"/>
</dbReference>
<proteinExistence type="inferred from homology"/>
<dbReference type="Pfam" id="PF17757">
    <property type="entry name" value="UvrB_inter"/>
    <property type="match status" value="1"/>
</dbReference>
<dbReference type="Proteomes" id="UP000183509">
    <property type="component" value="Unassembled WGS sequence"/>
</dbReference>
<evidence type="ECO:0000313" key="19">
    <source>
        <dbReference type="EMBL" id="MDT2369177.1"/>
    </source>
</evidence>